<dbReference type="InterPro" id="IPR010634">
    <property type="entry name" value="DUF1223"/>
</dbReference>
<name>A0ABQ3IT21_9RHOB</name>
<evidence type="ECO:0000313" key="3">
    <source>
        <dbReference type="Proteomes" id="UP000609802"/>
    </source>
</evidence>
<keyword evidence="3" id="KW-1185">Reference proteome</keyword>
<gene>
    <name evidence="2" type="ORF">GCM10016455_10000</name>
</gene>
<reference evidence="3" key="1">
    <citation type="journal article" date="2019" name="Int. J. Syst. Evol. Microbiol.">
        <title>The Global Catalogue of Microorganisms (GCM) 10K type strain sequencing project: providing services to taxonomists for standard genome sequencing and annotation.</title>
        <authorList>
            <consortium name="The Broad Institute Genomics Platform"/>
            <consortium name="The Broad Institute Genome Sequencing Center for Infectious Disease"/>
            <person name="Wu L."/>
            <person name="Ma J."/>
        </authorList>
    </citation>
    <scope>NUCLEOTIDE SEQUENCE [LARGE SCALE GENOMIC DNA]</scope>
    <source>
        <strain evidence="3">KCTC 42443</strain>
    </source>
</reference>
<sequence>MRAALPLILLCAVWFGAVPATADERPVTVVELFTSQGCSSCPPADALLGKLGEYEEILPLALHVDYWDYIGWKDTFARAAHTKRQKAYAYSFGTRSIYTPQMVIGGVDQAVGSHAVEVMDVIHRHKAKPQRVAIRTTQATDGVARIRIERMTHRDLPAEMLVQIVRFVPRAKVDISRGENAGLSITSTNVVTDIQGFGVWNGMDAAEFDLPNPIAPEGQAAAIILQAARKGGYPGEILAAIKLD</sequence>
<dbReference type="Proteomes" id="UP000609802">
    <property type="component" value="Unassembled WGS sequence"/>
</dbReference>
<evidence type="ECO:0000313" key="2">
    <source>
        <dbReference type="EMBL" id="GHE91995.1"/>
    </source>
</evidence>
<dbReference type="EMBL" id="BNCH01000002">
    <property type="protein sequence ID" value="GHE91995.1"/>
    <property type="molecule type" value="Genomic_DNA"/>
</dbReference>
<dbReference type="PANTHER" id="PTHR36057">
    <property type="match status" value="1"/>
</dbReference>
<dbReference type="InterPro" id="IPR036249">
    <property type="entry name" value="Thioredoxin-like_sf"/>
</dbReference>
<comment type="caution">
    <text evidence="2">The sequence shown here is derived from an EMBL/GenBank/DDBJ whole genome shotgun (WGS) entry which is preliminary data.</text>
</comment>
<keyword evidence="1" id="KW-0732">Signal</keyword>
<dbReference type="RefSeq" id="WP_191285399.1">
    <property type="nucleotide sequence ID" value="NZ_BNCH01000002.1"/>
</dbReference>
<evidence type="ECO:0000256" key="1">
    <source>
        <dbReference type="SAM" id="SignalP"/>
    </source>
</evidence>
<proteinExistence type="predicted"/>
<organism evidence="2 3">
    <name type="scientific">Aliiroseovarius zhejiangensis</name>
    <dbReference type="NCBI Taxonomy" id="1632025"/>
    <lineage>
        <taxon>Bacteria</taxon>
        <taxon>Pseudomonadati</taxon>
        <taxon>Pseudomonadota</taxon>
        <taxon>Alphaproteobacteria</taxon>
        <taxon>Rhodobacterales</taxon>
        <taxon>Paracoccaceae</taxon>
        <taxon>Aliiroseovarius</taxon>
    </lineage>
</organism>
<dbReference type="SUPFAM" id="SSF52833">
    <property type="entry name" value="Thioredoxin-like"/>
    <property type="match status" value="1"/>
</dbReference>
<dbReference type="PANTHER" id="PTHR36057:SF1">
    <property type="entry name" value="LIPOPROTEIN LIPID ATTACHMENT SITE-LIKE PROTEIN, PUTATIVE (DUF1223)-RELATED"/>
    <property type="match status" value="1"/>
</dbReference>
<protein>
    <submittedName>
        <fullName evidence="2">Coproporphyrinogen III oxidase</fullName>
    </submittedName>
</protein>
<dbReference type="Pfam" id="PF06764">
    <property type="entry name" value="DUF1223"/>
    <property type="match status" value="1"/>
</dbReference>
<feature type="chain" id="PRO_5046968159" evidence="1">
    <location>
        <begin position="23"/>
        <end position="244"/>
    </location>
</feature>
<accession>A0ABQ3IT21</accession>
<feature type="signal peptide" evidence="1">
    <location>
        <begin position="1"/>
        <end position="22"/>
    </location>
</feature>